<dbReference type="CDD" id="cd19085">
    <property type="entry name" value="AKR_AKR11B3"/>
    <property type="match status" value="1"/>
</dbReference>
<dbReference type="Pfam" id="PF00248">
    <property type="entry name" value="Aldo_ket_red"/>
    <property type="match status" value="1"/>
</dbReference>
<dbReference type="PRINTS" id="PR00069">
    <property type="entry name" value="ALDKETRDTASE"/>
</dbReference>
<evidence type="ECO:0000259" key="2">
    <source>
        <dbReference type="Pfam" id="PF00248"/>
    </source>
</evidence>
<dbReference type="PROSITE" id="PS00062">
    <property type="entry name" value="ALDOKETO_REDUCTASE_2"/>
    <property type="match status" value="1"/>
</dbReference>
<dbReference type="SUPFAM" id="SSF51430">
    <property type="entry name" value="NAD(P)-linked oxidoreductase"/>
    <property type="match status" value="1"/>
</dbReference>
<comment type="caution">
    <text evidence="3">The sequence shown here is derived from an EMBL/GenBank/DDBJ whole genome shotgun (WGS) entry which is preliminary data.</text>
</comment>
<dbReference type="InterPro" id="IPR050523">
    <property type="entry name" value="AKR_Detox_Biosynth"/>
</dbReference>
<dbReference type="InterPro" id="IPR023210">
    <property type="entry name" value="NADP_OxRdtase_dom"/>
</dbReference>
<dbReference type="Gene3D" id="3.20.20.100">
    <property type="entry name" value="NADP-dependent oxidoreductase domain"/>
    <property type="match status" value="1"/>
</dbReference>
<dbReference type="RefSeq" id="WP_191759083.1">
    <property type="nucleotide sequence ID" value="NZ_VJXY01000020.1"/>
</dbReference>
<evidence type="ECO:0000313" key="3">
    <source>
        <dbReference type="EMBL" id="MBD6617774.1"/>
    </source>
</evidence>
<dbReference type="InterPro" id="IPR036812">
    <property type="entry name" value="NAD(P)_OxRdtase_dom_sf"/>
</dbReference>
<dbReference type="AlphaFoldDB" id="A0AA40VS30"/>
<dbReference type="GO" id="GO:0016491">
    <property type="term" value="F:oxidoreductase activity"/>
    <property type="evidence" value="ECO:0007669"/>
    <property type="project" value="UniProtKB-KW"/>
</dbReference>
<dbReference type="Proteomes" id="UP001165986">
    <property type="component" value="Unassembled WGS sequence"/>
</dbReference>
<dbReference type="GO" id="GO:0005829">
    <property type="term" value="C:cytosol"/>
    <property type="evidence" value="ECO:0007669"/>
    <property type="project" value="TreeGrafter"/>
</dbReference>
<dbReference type="PANTHER" id="PTHR43364:SF4">
    <property type="entry name" value="NAD(P)-LINKED OXIDOREDUCTASE SUPERFAMILY PROTEIN"/>
    <property type="match status" value="1"/>
</dbReference>
<gene>
    <name evidence="3" type="ORF">FNW02_18560</name>
</gene>
<sequence length="327" mass="36319">MEKRSLGKSDVQITPILMGTWQAGKKMWVGIEDADSIKTIRAAFEAGITTIDTAEVYGEGHSERIVAEALSDVRDRVEYATKVFANHLKHDQVIEACERSLTNLKTDYIDLYQIHWPSGAFSSEIVPIEETMNALTSLKEQGKIRAIGVSNFSRVQLAEASKYGRIDSLQPPYSLFWRQIEKDAVPYCVENNISILAYSPLAQGLLTGKFKPGHKFDPADNRAKNKLFQGENFERAQQALEKLRPIADRHNCTLAQLALAWLIAQPQTNAFTKGVGNAIAGARYPEQAAANALAAEVKLSAAELTEIDAIGRIVTDHFDDSPIMWNW</sequence>
<protein>
    <submittedName>
        <fullName evidence="3">Aldo/keto reductase</fullName>
    </submittedName>
</protein>
<keyword evidence="4" id="KW-1185">Reference proteome</keyword>
<name>A0AA40VS30_9NOST</name>
<evidence type="ECO:0000313" key="4">
    <source>
        <dbReference type="Proteomes" id="UP001165986"/>
    </source>
</evidence>
<evidence type="ECO:0000256" key="1">
    <source>
        <dbReference type="ARBA" id="ARBA00023002"/>
    </source>
</evidence>
<dbReference type="InterPro" id="IPR020471">
    <property type="entry name" value="AKR"/>
</dbReference>
<dbReference type="PANTHER" id="PTHR43364">
    <property type="entry name" value="NADH-SPECIFIC METHYLGLYOXAL REDUCTASE-RELATED"/>
    <property type="match status" value="1"/>
</dbReference>
<dbReference type="InterPro" id="IPR018170">
    <property type="entry name" value="Aldo/ket_reductase_CS"/>
</dbReference>
<proteinExistence type="predicted"/>
<accession>A0AA40VS30</accession>
<organism evidence="3 4">
    <name type="scientific">Komarekiella delphini-convector SJRDD-AB1</name>
    <dbReference type="NCBI Taxonomy" id="2593771"/>
    <lineage>
        <taxon>Bacteria</taxon>
        <taxon>Bacillati</taxon>
        <taxon>Cyanobacteriota</taxon>
        <taxon>Cyanophyceae</taxon>
        <taxon>Nostocales</taxon>
        <taxon>Nostocaceae</taxon>
        <taxon>Komarekiella</taxon>
        <taxon>Komarekiella delphini-convector</taxon>
    </lineage>
</organism>
<dbReference type="EMBL" id="VJXY01000020">
    <property type="protein sequence ID" value="MBD6617774.1"/>
    <property type="molecule type" value="Genomic_DNA"/>
</dbReference>
<keyword evidence="1" id="KW-0560">Oxidoreductase</keyword>
<feature type="domain" description="NADP-dependent oxidoreductase" evidence="2">
    <location>
        <begin position="15"/>
        <end position="310"/>
    </location>
</feature>
<reference evidence="3" key="1">
    <citation type="submission" date="2019-07" db="EMBL/GenBank/DDBJ databases">
        <title>Toxilogical consequences of a new and cryptic species of cyanobacteria (Komarekiella delphini-convector) recovered from the epidermis of a bottlenose dolphin and 1500 ft. in the air.</title>
        <authorList>
            <person name="Brown A.O."/>
            <person name="Dvorak P."/>
            <person name="Villanueva C.D."/>
            <person name="Foss A.J."/>
            <person name="Garvey A.D."/>
            <person name="Gibson Q.A."/>
            <person name="Johansen J.R."/>
            <person name="Casamatta D.A."/>
        </authorList>
    </citation>
    <scope>NUCLEOTIDE SEQUENCE</scope>
    <source>
        <strain evidence="3">SJRDD-AB1</strain>
    </source>
</reference>